<dbReference type="Proteomes" id="UP000254554">
    <property type="component" value="Unassembled WGS sequence"/>
</dbReference>
<dbReference type="PANTHER" id="PTHR30100">
    <property type="entry name" value="FATTY ACID/PHOSPHOLIPID SYNTHESIS PROTEIN PLSX"/>
    <property type="match status" value="1"/>
</dbReference>
<evidence type="ECO:0000256" key="1">
    <source>
        <dbReference type="ARBA" id="ARBA00001232"/>
    </source>
</evidence>
<proteinExistence type="inferred from homology"/>
<dbReference type="SUPFAM" id="SSF53659">
    <property type="entry name" value="Isocitrate/Isopropylmalate dehydrogenase-like"/>
    <property type="match status" value="1"/>
</dbReference>
<evidence type="ECO:0000313" key="12">
    <source>
        <dbReference type="Proteomes" id="UP000254554"/>
    </source>
</evidence>
<dbReference type="GO" id="GO:0043811">
    <property type="term" value="F:phosphate:acyl-[acyl carrier protein] acyltransferase activity"/>
    <property type="evidence" value="ECO:0007669"/>
    <property type="project" value="UniProtKB-UniRule"/>
</dbReference>
<evidence type="ECO:0000256" key="9">
    <source>
        <dbReference type="ARBA" id="ARBA00046608"/>
    </source>
</evidence>
<dbReference type="EC" id="2.3.1.274" evidence="8 10"/>
<evidence type="ECO:0000313" key="11">
    <source>
        <dbReference type="EMBL" id="STO21605.1"/>
    </source>
</evidence>
<dbReference type="NCBIfam" id="TIGR00182">
    <property type="entry name" value="plsX"/>
    <property type="match status" value="1"/>
</dbReference>
<sequence length="364" mass="39519">MVIIVVEKLLTLITFTKKKSNFLKNITIAIDAMGGDHGLNVVVPACIRAANNNPDLKLILVGVHDKIHALLKKHGMASSNQFSIVHASEVVAMDELPSHALRNKKDSSMRVAINLVKEGMAQACVSAGNTGALMATARFVLKTLPGIDRPAIVSELPTMRGRTWVIDLGANVDSCAEHLFQFAVMGSALVQAVANKPKPKIALLNIGVEEMKGNDQVKRTAHMLAECEVMNYVGYVEGDHFYTGEVDLVVCDGFVGNVALKASEGLAKFFVSLLMESFNRNWYTKLSALIARPALKHLKKRFDPSRYNGASMLGLNGIVVKSHGGANELGFQHAIEQAVIEVQNNVVDLVRAQINDFINQGLLL</sequence>
<keyword evidence="3 10" id="KW-0444">Lipid biosynthesis</keyword>
<dbReference type="GO" id="GO:0008654">
    <property type="term" value="P:phospholipid biosynthetic process"/>
    <property type="evidence" value="ECO:0007669"/>
    <property type="project" value="UniProtKB-KW"/>
</dbReference>
<evidence type="ECO:0000256" key="4">
    <source>
        <dbReference type="ARBA" id="ARBA00022679"/>
    </source>
</evidence>
<evidence type="ECO:0000256" key="8">
    <source>
        <dbReference type="ARBA" id="ARBA00024069"/>
    </source>
</evidence>
<evidence type="ECO:0000256" key="5">
    <source>
        <dbReference type="ARBA" id="ARBA00023098"/>
    </source>
</evidence>
<dbReference type="Pfam" id="PF02504">
    <property type="entry name" value="FA_synthesis"/>
    <property type="match status" value="1"/>
</dbReference>
<keyword evidence="7 10" id="KW-1208">Phospholipid metabolism</keyword>
<dbReference type="HAMAP" id="MF_00019">
    <property type="entry name" value="PlsX"/>
    <property type="match status" value="1"/>
</dbReference>
<dbReference type="PANTHER" id="PTHR30100:SF1">
    <property type="entry name" value="PHOSPHATE ACYLTRANSFERASE"/>
    <property type="match status" value="1"/>
</dbReference>
<comment type="function">
    <text evidence="10">Catalyzes the reversible formation of acyl-phosphate (acyl-PO(4)) from acyl-[acyl-carrier-protein] (acyl-ACP). This enzyme utilizes acyl-ACP as fatty acyl donor, but not acyl-CoA.</text>
</comment>
<dbReference type="GO" id="GO:0005737">
    <property type="term" value="C:cytoplasm"/>
    <property type="evidence" value="ECO:0007669"/>
    <property type="project" value="UniProtKB-SubCell"/>
</dbReference>
<keyword evidence="5 10" id="KW-0443">Lipid metabolism</keyword>
<dbReference type="EMBL" id="UGGT01000001">
    <property type="protein sequence ID" value="STO21605.1"/>
    <property type="molecule type" value="Genomic_DNA"/>
</dbReference>
<dbReference type="UniPathway" id="UPA00085"/>
<comment type="pathway">
    <text evidence="10">Lipid metabolism; phospholipid metabolism.</text>
</comment>
<comment type="catalytic activity">
    <reaction evidence="1 10">
        <text>a fatty acyl-[ACP] + phosphate = an acyl phosphate + holo-[ACP]</text>
        <dbReference type="Rhea" id="RHEA:42292"/>
        <dbReference type="Rhea" id="RHEA-COMP:9685"/>
        <dbReference type="Rhea" id="RHEA-COMP:14125"/>
        <dbReference type="ChEBI" id="CHEBI:43474"/>
        <dbReference type="ChEBI" id="CHEBI:59918"/>
        <dbReference type="ChEBI" id="CHEBI:64479"/>
        <dbReference type="ChEBI" id="CHEBI:138651"/>
        <dbReference type="EC" id="2.3.1.274"/>
    </reaction>
</comment>
<keyword evidence="11" id="KW-0012">Acyltransferase</keyword>
<evidence type="ECO:0000256" key="6">
    <source>
        <dbReference type="ARBA" id="ARBA00023209"/>
    </source>
</evidence>
<evidence type="ECO:0000256" key="7">
    <source>
        <dbReference type="ARBA" id="ARBA00023264"/>
    </source>
</evidence>
<gene>
    <name evidence="10 11" type="primary">plsX</name>
    <name evidence="11" type="ORF">NCTC11370_01673</name>
</gene>
<name>A0A377G9W5_9GAMM</name>
<keyword evidence="4 10" id="KW-0808">Transferase</keyword>
<protein>
    <recommendedName>
        <fullName evidence="8 10">Phosphate acyltransferase</fullName>
        <ecNumber evidence="8 10">2.3.1.274</ecNumber>
    </recommendedName>
    <alternativeName>
        <fullName evidence="10">Acyl-ACP phosphotransacylase</fullName>
    </alternativeName>
    <alternativeName>
        <fullName evidence="10">Acyl-[acyl-carrier-protein]--phosphate acyltransferase</fullName>
    </alternativeName>
    <alternativeName>
        <fullName evidence="10">Phosphate-acyl-ACP acyltransferase</fullName>
    </alternativeName>
</protein>
<comment type="similarity">
    <text evidence="10">Belongs to the PlsX family.</text>
</comment>
<comment type="subunit">
    <text evidence="9 10">Homodimer. Probably interacts with PlsY.</text>
</comment>
<dbReference type="Gene3D" id="3.40.718.10">
    <property type="entry name" value="Isopropylmalate Dehydrogenase"/>
    <property type="match status" value="1"/>
</dbReference>
<dbReference type="STRING" id="1094715.GCA_000236165_00752"/>
<comment type="subcellular location">
    <subcellularLocation>
        <location evidence="10">Cytoplasm</location>
    </subcellularLocation>
    <text evidence="10">Associated with the membrane possibly through PlsY.</text>
</comment>
<organism evidence="11 12">
    <name type="scientific">Fluoribacter dumoffii</name>
    <dbReference type="NCBI Taxonomy" id="463"/>
    <lineage>
        <taxon>Bacteria</taxon>
        <taxon>Pseudomonadati</taxon>
        <taxon>Pseudomonadota</taxon>
        <taxon>Gammaproteobacteria</taxon>
        <taxon>Legionellales</taxon>
        <taxon>Legionellaceae</taxon>
        <taxon>Fluoribacter</taxon>
    </lineage>
</organism>
<reference evidence="11 12" key="1">
    <citation type="submission" date="2018-06" db="EMBL/GenBank/DDBJ databases">
        <authorList>
            <consortium name="Pathogen Informatics"/>
            <person name="Doyle S."/>
        </authorList>
    </citation>
    <scope>NUCLEOTIDE SEQUENCE [LARGE SCALE GENOMIC DNA]</scope>
    <source>
        <strain evidence="11 12">NCTC11370</strain>
    </source>
</reference>
<evidence type="ECO:0000256" key="3">
    <source>
        <dbReference type="ARBA" id="ARBA00022516"/>
    </source>
</evidence>
<keyword evidence="12" id="KW-1185">Reference proteome</keyword>
<evidence type="ECO:0000256" key="2">
    <source>
        <dbReference type="ARBA" id="ARBA00022490"/>
    </source>
</evidence>
<accession>A0A377G9W5</accession>
<dbReference type="InterPro" id="IPR012281">
    <property type="entry name" value="Phospholipid_synth_PlsX-like"/>
</dbReference>
<keyword evidence="6 10" id="KW-0594">Phospholipid biosynthesis</keyword>
<evidence type="ECO:0000256" key="10">
    <source>
        <dbReference type="HAMAP-Rule" id="MF_00019"/>
    </source>
</evidence>
<keyword evidence="2 10" id="KW-0963">Cytoplasm</keyword>
<dbReference type="PIRSF" id="PIRSF002465">
    <property type="entry name" value="Phsphlp_syn_PlsX"/>
    <property type="match status" value="1"/>
</dbReference>
<dbReference type="AlphaFoldDB" id="A0A377G9W5"/>
<dbReference type="InterPro" id="IPR003664">
    <property type="entry name" value="FA_synthesis"/>
</dbReference>
<dbReference type="GO" id="GO:0006633">
    <property type="term" value="P:fatty acid biosynthetic process"/>
    <property type="evidence" value="ECO:0007669"/>
    <property type="project" value="UniProtKB-UniRule"/>
</dbReference>